<dbReference type="PANTHER" id="PTHR21139">
    <property type="entry name" value="TRIOSEPHOSPHATE ISOMERASE"/>
    <property type="match status" value="1"/>
</dbReference>
<evidence type="ECO:0000256" key="1">
    <source>
        <dbReference type="ARBA" id="ARBA00023235"/>
    </source>
</evidence>
<dbReference type="GO" id="GO:0006096">
    <property type="term" value="P:glycolytic process"/>
    <property type="evidence" value="ECO:0007669"/>
    <property type="project" value="UniProtKB-UniPathway"/>
</dbReference>
<dbReference type="InterPro" id="IPR000652">
    <property type="entry name" value="Triosephosphate_isomerase"/>
</dbReference>
<evidence type="ECO:0000313" key="3">
    <source>
        <dbReference type="EMBL" id="KJL49003.1"/>
    </source>
</evidence>
<comment type="caution">
    <text evidence="3">The sequence shown here is derived from an EMBL/GenBank/DDBJ whole genome shotgun (WGS) entry which is preliminary data.</text>
</comment>
<dbReference type="PANTHER" id="PTHR21139:SF2">
    <property type="entry name" value="TRIOSEPHOSPHATE ISOMERASE"/>
    <property type="match status" value="1"/>
</dbReference>
<evidence type="ECO:0000313" key="4">
    <source>
        <dbReference type="Proteomes" id="UP000033900"/>
    </source>
</evidence>
<dbReference type="InterPro" id="IPR035990">
    <property type="entry name" value="TIM_sf"/>
</dbReference>
<gene>
    <name evidence="3" type="primary">tpiA_1</name>
    <name evidence="3" type="ORF">RS84_00633</name>
</gene>
<dbReference type="RefSeq" id="WP_045256291.1">
    <property type="nucleotide sequence ID" value="NZ_JYJB01000005.1"/>
</dbReference>
<proteinExistence type="inferred from homology"/>
<keyword evidence="1 2" id="KW-0413">Isomerase</keyword>
<keyword evidence="4" id="KW-1185">Reference proteome</keyword>
<dbReference type="GO" id="GO:0005829">
    <property type="term" value="C:cytosol"/>
    <property type="evidence" value="ECO:0007669"/>
    <property type="project" value="TreeGrafter"/>
</dbReference>
<dbReference type="UniPathway" id="UPA00109">
    <property type="reaction ID" value="UER00189"/>
</dbReference>
<keyword evidence="2" id="KW-0312">Gluconeogenesis</keyword>
<dbReference type="PROSITE" id="PS51440">
    <property type="entry name" value="TIM_2"/>
    <property type="match status" value="1"/>
</dbReference>
<dbReference type="STRING" id="273678.RS84_00633"/>
<protein>
    <recommendedName>
        <fullName evidence="2">Triosephosphate isomerase</fullName>
        <ecNumber evidence="2">5.3.1.1</ecNumber>
    </recommendedName>
</protein>
<dbReference type="AlphaFoldDB" id="A0A0M2HX32"/>
<comment type="pathway">
    <text evidence="2">Carbohydrate degradation; glycolysis; D-glyceraldehyde 3-phosphate from glycerone phosphate: step 1/1.</text>
</comment>
<evidence type="ECO:0000256" key="2">
    <source>
        <dbReference type="RuleBase" id="RU363013"/>
    </source>
</evidence>
<dbReference type="EC" id="5.3.1.1" evidence="2"/>
<dbReference type="Proteomes" id="UP000033900">
    <property type="component" value="Unassembled WGS sequence"/>
</dbReference>
<dbReference type="GO" id="GO:0006094">
    <property type="term" value="P:gluconeogenesis"/>
    <property type="evidence" value="ECO:0007669"/>
    <property type="project" value="UniProtKB-UniPathway"/>
</dbReference>
<name>A0A0M2HX32_9MICO</name>
<reference evidence="3 4" key="1">
    <citation type="submission" date="2015-02" db="EMBL/GenBank/DDBJ databases">
        <title>Draft genome sequences of ten Microbacterium spp. with emphasis on heavy metal contaminated environments.</title>
        <authorList>
            <person name="Corretto E."/>
        </authorList>
    </citation>
    <scope>NUCLEOTIDE SEQUENCE [LARGE SCALE GENOMIC DNA]</scope>
    <source>
        <strain evidence="3 4">SA35</strain>
    </source>
</reference>
<comment type="pathway">
    <text evidence="2">Carbohydrate biosynthesis; gluconeogenesis.</text>
</comment>
<dbReference type="CDD" id="cd00311">
    <property type="entry name" value="TIM"/>
    <property type="match status" value="1"/>
</dbReference>
<comment type="subunit">
    <text evidence="2">Homodimer.</text>
</comment>
<organism evidence="3 4">
    <name type="scientific">Microbacterium hydrocarbonoxydans</name>
    <dbReference type="NCBI Taxonomy" id="273678"/>
    <lineage>
        <taxon>Bacteria</taxon>
        <taxon>Bacillati</taxon>
        <taxon>Actinomycetota</taxon>
        <taxon>Actinomycetes</taxon>
        <taxon>Micrococcales</taxon>
        <taxon>Microbacteriaceae</taxon>
        <taxon>Microbacterium</taxon>
    </lineage>
</organism>
<dbReference type="EMBL" id="JYJB01000005">
    <property type="protein sequence ID" value="KJL49003.1"/>
    <property type="molecule type" value="Genomic_DNA"/>
</dbReference>
<keyword evidence="2" id="KW-0963">Cytoplasm</keyword>
<dbReference type="SUPFAM" id="SSF51351">
    <property type="entry name" value="Triosephosphate isomerase (TIM)"/>
    <property type="match status" value="1"/>
</dbReference>
<comment type="similarity">
    <text evidence="2">Belongs to the triosephosphate isomerase family.</text>
</comment>
<comment type="catalytic activity">
    <reaction evidence="2">
        <text>D-glyceraldehyde 3-phosphate = dihydroxyacetone phosphate</text>
        <dbReference type="Rhea" id="RHEA:18585"/>
        <dbReference type="ChEBI" id="CHEBI:57642"/>
        <dbReference type="ChEBI" id="CHEBI:59776"/>
        <dbReference type="EC" id="5.3.1.1"/>
    </reaction>
</comment>
<dbReference type="GO" id="GO:0019563">
    <property type="term" value="P:glycerol catabolic process"/>
    <property type="evidence" value="ECO:0007669"/>
    <property type="project" value="TreeGrafter"/>
</dbReference>
<dbReference type="Gene3D" id="3.20.20.70">
    <property type="entry name" value="Aldolase class I"/>
    <property type="match status" value="1"/>
</dbReference>
<dbReference type="PATRIC" id="fig|273678.4.peg.626"/>
<sequence length="261" mass="27070">MKGADGRLMLIGVSLKMYFSHTRTREWVQEVSGILAAHPAAAGVSAFVIPQYPSIPACVEMGDRLAVGAQDLATEDAGPFTGEVSGAVLAEVGCRYVEVGHAERRRLFGETDDIVAAKVHAALRNGLTPILCVGEEQRSSAEESAQACIRQIESGMRAADAAGIGGAIVVAYEPLWAIGAPAPAGPEHIRSVCARLRAHLADRAVVGGSGGRRGQVIYGGSAGPGLLSEVGGCVDGLFLGRFAHDPSAFRDILDEVDALNG</sequence>
<dbReference type="GO" id="GO:0004807">
    <property type="term" value="F:triose-phosphate isomerase activity"/>
    <property type="evidence" value="ECO:0007669"/>
    <property type="project" value="UniProtKB-EC"/>
</dbReference>
<dbReference type="InterPro" id="IPR013785">
    <property type="entry name" value="Aldolase_TIM"/>
</dbReference>
<dbReference type="OrthoDB" id="9809429at2"/>
<accession>A0A0M2HX32</accession>
<dbReference type="Pfam" id="PF00121">
    <property type="entry name" value="TIM"/>
    <property type="match status" value="1"/>
</dbReference>
<dbReference type="GO" id="GO:0046166">
    <property type="term" value="P:glyceraldehyde-3-phosphate biosynthetic process"/>
    <property type="evidence" value="ECO:0007669"/>
    <property type="project" value="TreeGrafter"/>
</dbReference>
<keyword evidence="2" id="KW-0324">Glycolysis</keyword>
<dbReference type="UniPathway" id="UPA00138"/>
<comment type="subcellular location">
    <subcellularLocation>
        <location evidence="2">Cytoplasm</location>
    </subcellularLocation>
</comment>